<comment type="caution">
    <text evidence="1">The sequence shown here is derived from an EMBL/GenBank/DDBJ whole genome shotgun (WGS) entry which is preliminary data.</text>
</comment>
<dbReference type="Proteomes" id="UP000260665">
    <property type="component" value="Unassembled WGS sequence"/>
</dbReference>
<evidence type="ECO:0000313" key="1">
    <source>
        <dbReference type="EMBL" id="RFO98672.1"/>
    </source>
</evidence>
<gene>
    <name evidence="1" type="ORF">DIC66_01950</name>
</gene>
<name>A0A3E1RI43_9BURK</name>
<dbReference type="AlphaFoldDB" id="A0A3E1RI43"/>
<keyword evidence="2" id="KW-1185">Reference proteome</keyword>
<protein>
    <submittedName>
        <fullName evidence="1">Uncharacterized protein</fullName>
    </submittedName>
</protein>
<dbReference type="EMBL" id="QFZK01000001">
    <property type="protein sequence ID" value="RFO98672.1"/>
    <property type="molecule type" value="Genomic_DNA"/>
</dbReference>
<evidence type="ECO:0000313" key="2">
    <source>
        <dbReference type="Proteomes" id="UP000260665"/>
    </source>
</evidence>
<dbReference type="RefSeq" id="WP_117173497.1">
    <property type="nucleotide sequence ID" value="NZ_QFZK01000001.1"/>
</dbReference>
<proteinExistence type="predicted"/>
<accession>A0A3E1RI43</accession>
<reference evidence="1 2" key="1">
    <citation type="submission" date="2018-05" db="EMBL/GenBank/DDBJ databases">
        <title>Rhodoferax soyangensis sp.nov., isolated from an oligotrophic freshwater lake.</title>
        <authorList>
            <person name="Park M."/>
        </authorList>
    </citation>
    <scope>NUCLEOTIDE SEQUENCE [LARGE SCALE GENOMIC DNA]</scope>
    <source>
        <strain evidence="1 2">IMCC26218</strain>
    </source>
</reference>
<sequence>MQDANAHAEWRDLWSIPVLLTSSVIAHDTRVALTNTEERLEFALESVAQWLSLYPQIHLVLCDGSNFDFSALVAQRFPTASIECVYFENDQNAVRTYGRGYGEGEIVRFAIAHSRLIRQAGAFAKCTSKLWVSNYAQCLAEWNGLFLCKAVFGHVFSPFKKTTLSYIDTRFYIASLPYYQQHFESAHQRINVDAGKGLEDCFLEAFCSGHLSGVLLNTPPVIDGVGGGIGKHYKNPLKRRLKERLRLYLVRAQLPFRGLFTPVLKRPSPD</sequence>
<organism evidence="1 2">
    <name type="scientific">Rhodoferax lacus</name>
    <dbReference type="NCBI Taxonomy" id="2184758"/>
    <lineage>
        <taxon>Bacteria</taxon>
        <taxon>Pseudomonadati</taxon>
        <taxon>Pseudomonadota</taxon>
        <taxon>Betaproteobacteria</taxon>
        <taxon>Burkholderiales</taxon>
        <taxon>Comamonadaceae</taxon>
        <taxon>Rhodoferax</taxon>
    </lineage>
</organism>